<dbReference type="EMBL" id="MU003692">
    <property type="protein sequence ID" value="KAF2817800.1"/>
    <property type="molecule type" value="Genomic_DNA"/>
</dbReference>
<feature type="region of interest" description="Disordered" evidence="1">
    <location>
        <begin position="1"/>
        <end position="22"/>
    </location>
</feature>
<dbReference type="Proteomes" id="UP000504636">
    <property type="component" value="Unplaced"/>
</dbReference>
<sequence>MAHPQRLDPLNTGQPPLTPPASVALGNIKETITGDLKRMSEDFSPDTKNQYPKVSTGAEEPIRIPNTGRAKCFRVACNLPQTGERVRLCLLPYSVIDMPKDRGEPAPKQPRSLATTKSILQELREIFEAMQTPSSFEVNKRGTLPPKSFSPPTGLLDCPGELVDIIAQYLPRNSFLDLRATCKDMKEKTTYHFERRHVQEKRLALGGSRAGLHSLVEIASQPSFAKRVHKVVVEGGNLNTLVVLKARQSLGRECGTLCPELCFHDCTLDLGVLVVDSRTVDFGLFIASLATLPALEVVEITDETRKTKDLLDRPPLFDDRAAARFMNKERCFRCKQSATAGRCVHLTMLSKALLGLTLDAKPNVPPNQPVQPFQSLLSLGQRLGMLPVVEEEDFNPLLPHSLHSLREIHFRASPISLYNS</sequence>
<gene>
    <name evidence="2 4" type="ORF">BDZ99DRAFT_470754</name>
</gene>
<organism evidence="2">
    <name type="scientific">Mytilinidion resinicola</name>
    <dbReference type="NCBI Taxonomy" id="574789"/>
    <lineage>
        <taxon>Eukaryota</taxon>
        <taxon>Fungi</taxon>
        <taxon>Dikarya</taxon>
        <taxon>Ascomycota</taxon>
        <taxon>Pezizomycotina</taxon>
        <taxon>Dothideomycetes</taxon>
        <taxon>Pleosporomycetidae</taxon>
        <taxon>Mytilinidiales</taxon>
        <taxon>Mytilinidiaceae</taxon>
        <taxon>Mytilinidion</taxon>
    </lineage>
</organism>
<proteinExistence type="predicted"/>
<evidence type="ECO:0008006" key="5">
    <source>
        <dbReference type="Google" id="ProtNLM"/>
    </source>
</evidence>
<keyword evidence="3" id="KW-1185">Reference proteome</keyword>
<protein>
    <recommendedName>
        <fullName evidence="5">F-box domain-containing protein</fullName>
    </recommendedName>
</protein>
<reference evidence="2 4" key="1">
    <citation type="journal article" date="2020" name="Stud. Mycol.">
        <title>101 Dothideomycetes genomes: a test case for predicting lifestyles and emergence of pathogens.</title>
        <authorList>
            <person name="Haridas S."/>
            <person name="Albert R."/>
            <person name="Binder M."/>
            <person name="Bloem J."/>
            <person name="Labutti K."/>
            <person name="Salamov A."/>
            <person name="Andreopoulos B."/>
            <person name="Baker S."/>
            <person name="Barry K."/>
            <person name="Bills G."/>
            <person name="Bluhm B."/>
            <person name="Cannon C."/>
            <person name="Castanera R."/>
            <person name="Culley D."/>
            <person name="Daum C."/>
            <person name="Ezra D."/>
            <person name="Gonzalez J."/>
            <person name="Henrissat B."/>
            <person name="Kuo A."/>
            <person name="Liang C."/>
            <person name="Lipzen A."/>
            <person name="Lutzoni F."/>
            <person name="Magnuson J."/>
            <person name="Mondo S."/>
            <person name="Nolan M."/>
            <person name="Ohm R."/>
            <person name="Pangilinan J."/>
            <person name="Park H.-J."/>
            <person name="Ramirez L."/>
            <person name="Alfaro M."/>
            <person name="Sun H."/>
            <person name="Tritt A."/>
            <person name="Yoshinaga Y."/>
            <person name="Zwiers L.-H."/>
            <person name="Turgeon B."/>
            <person name="Goodwin S."/>
            <person name="Spatafora J."/>
            <person name="Crous P."/>
            <person name="Grigoriev I."/>
        </authorList>
    </citation>
    <scope>NUCLEOTIDE SEQUENCE</scope>
    <source>
        <strain evidence="2 4">CBS 304.34</strain>
    </source>
</reference>
<reference evidence="4" key="2">
    <citation type="submission" date="2020-04" db="EMBL/GenBank/DDBJ databases">
        <authorList>
            <consortium name="NCBI Genome Project"/>
        </authorList>
    </citation>
    <scope>NUCLEOTIDE SEQUENCE</scope>
    <source>
        <strain evidence="4">CBS 304.34</strain>
    </source>
</reference>
<dbReference type="OrthoDB" id="10488637at2759"/>
<accession>A0A6A6Z9U2</accession>
<dbReference type="RefSeq" id="XP_033584764.1">
    <property type="nucleotide sequence ID" value="XM_033721648.1"/>
</dbReference>
<reference evidence="4" key="3">
    <citation type="submission" date="2025-04" db="UniProtKB">
        <authorList>
            <consortium name="RefSeq"/>
        </authorList>
    </citation>
    <scope>IDENTIFICATION</scope>
    <source>
        <strain evidence="4">CBS 304.34</strain>
    </source>
</reference>
<evidence type="ECO:0000256" key="1">
    <source>
        <dbReference type="SAM" id="MobiDB-lite"/>
    </source>
</evidence>
<evidence type="ECO:0000313" key="2">
    <source>
        <dbReference type="EMBL" id="KAF2817800.1"/>
    </source>
</evidence>
<name>A0A6A6Z9U2_9PEZI</name>
<evidence type="ECO:0000313" key="3">
    <source>
        <dbReference type="Proteomes" id="UP000504636"/>
    </source>
</evidence>
<dbReference type="GeneID" id="54462541"/>
<dbReference type="AlphaFoldDB" id="A0A6A6Z9U2"/>
<evidence type="ECO:0000313" key="4">
    <source>
        <dbReference type="RefSeq" id="XP_033584764.1"/>
    </source>
</evidence>